<feature type="transmembrane region" description="Helical" evidence="6">
    <location>
        <begin position="185"/>
        <end position="205"/>
    </location>
</feature>
<feature type="transmembrane region" description="Helical" evidence="6">
    <location>
        <begin position="278"/>
        <end position="297"/>
    </location>
</feature>
<evidence type="ECO:0000256" key="2">
    <source>
        <dbReference type="ARBA" id="ARBA00022448"/>
    </source>
</evidence>
<evidence type="ECO:0000313" key="9">
    <source>
        <dbReference type="Proteomes" id="UP000823399"/>
    </source>
</evidence>
<evidence type="ECO:0000259" key="7">
    <source>
        <dbReference type="Pfam" id="PF01061"/>
    </source>
</evidence>
<dbReference type="GO" id="GO:0016020">
    <property type="term" value="C:membrane"/>
    <property type="evidence" value="ECO:0007669"/>
    <property type="project" value="UniProtKB-SubCell"/>
</dbReference>
<feature type="transmembrane region" description="Helical" evidence="6">
    <location>
        <begin position="151"/>
        <end position="173"/>
    </location>
</feature>
<dbReference type="GO" id="GO:0140359">
    <property type="term" value="F:ABC-type transporter activity"/>
    <property type="evidence" value="ECO:0007669"/>
    <property type="project" value="InterPro"/>
</dbReference>
<evidence type="ECO:0000256" key="6">
    <source>
        <dbReference type="SAM" id="Phobius"/>
    </source>
</evidence>
<evidence type="ECO:0000256" key="1">
    <source>
        <dbReference type="ARBA" id="ARBA00004141"/>
    </source>
</evidence>
<name>A0A9P7EQM6_9AGAM</name>
<evidence type="ECO:0000256" key="3">
    <source>
        <dbReference type="ARBA" id="ARBA00022692"/>
    </source>
</evidence>
<dbReference type="GeneID" id="64705838"/>
<organism evidence="8 9">
    <name type="scientific">Suillus discolor</name>
    <dbReference type="NCBI Taxonomy" id="1912936"/>
    <lineage>
        <taxon>Eukaryota</taxon>
        <taxon>Fungi</taxon>
        <taxon>Dikarya</taxon>
        <taxon>Basidiomycota</taxon>
        <taxon>Agaricomycotina</taxon>
        <taxon>Agaricomycetes</taxon>
        <taxon>Agaricomycetidae</taxon>
        <taxon>Boletales</taxon>
        <taxon>Suillineae</taxon>
        <taxon>Suillaceae</taxon>
        <taxon>Suillus</taxon>
    </lineage>
</organism>
<dbReference type="EMBL" id="JABBWM010000657">
    <property type="protein sequence ID" value="KAG2079811.1"/>
    <property type="molecule type" value="Genomic_DNA"/>
</dbReference>
<keyword evidence="2" id="KW-0813">Transport</keyword>
<evidence type="ECO:0000256" key="4">
    <source>
        <dbReference type="ARBA" id="ARBA00022989"/>
    </source>
</evidence>
<dbReference type="InterPro" id="IPR013525">
    <property type="entry name" value="ABC2_TM"/>
</dbReference>
<keyword evidence="9" id="KW-1185">Reference proteome</keyword>
<sequence>MLDVIGAGATAVSTTDWYNVWKCSPEAAQLQDHIDDLHQQGRSHPQKLGRQHSVFTTSWLHQFVMLTHRNFQAYWRNPTYIRAKFILNIAGGLLVGFTFFQANDSLQGTQISYSYANVPLECIMDCSRHVPAFQLFFLCWYWTVGYPTDRAAYTFLTLAIAFPFYYTTLGHGIASMAPTAPVASIYFTTLVIFMLIFDGVVQPFFELNWWKWMYRASPFTYIIQGLLGQAVGGQTIICSSTELYMDPFLKFAGGYLTNPGAAEGCQFNVKYSDHWRNLGIIFGFVAFNTIAIFWLTYSMRIRSVSVFTSLKQRLARGKL</sequence>
<feature type="domain" description="ABC-2 type transporter transmembrane" evidence="7">
    <location>
        <begin position="62"/>
        <end position="108"/>
    </location>
</feature>
<keyword evidence="3 6" id="KW-0812">Transmembrane</keyword>
<keyword evidence="5 6" id="KW-0472">Membrane</keyword>
<gene>
    <name evidence="8" type="ORF">F5147DRAFT_816609</name>
</gene>
<dbReference type="AlphaFoldDB" id="A0A9P7EQM6"/>
<feature type="transmembrane region" description="Helical" evidence="6">
    <location>
        <begin position="85"/>
        <end position="102"/>
    </location>
</feature>
<dbReference type="RefSeq" id="XP_041284058.1">
    <property type="nucleotide sequence ID" value="XM_041443579.1"/>
</dbReference>
<keyword evidence="4 6" id="KW-1133">Transmembrane helix</keyword>
<accession>A0A9P7EQM6</accession>
<dbReference type="PANTHER" id="PTHR19241">
    <property type="entry name" value="ATP-BINDING CASSETTE TRANSPORTER"/>
    <property type="match status" value="1"/>
</dbReference>
<protein>
    <recommendedName>
        <fullName evidence="7">ABC-2 type transporter transmembrane domain-containing protein</fullName>
    </recommendedName>
</protein>
<comment type="subcellular location">
    <subcellularLocation>
        <location evidence="1">Membrane</location>
        <topology evidence="1">Multi-pass membrane protein</topology>
    </subcellularLocation>
</comment>
<dbReference type="OrthoDB" id="2690091at2759"/>
<dbReference type="Proteomes" id="UP000823399">
    <property type="component" value="Unassembled WGS sequence"/>
</dbReference>
<reference evidence="8" key="1">
    <citation type="journal article" date="2020" name="New Phytol.">
        <title>Comparative genomics reveals dynamic genome evolution in host specialist ectomycorrhizal fungi.</title>
        <authorList>
            <person name="Lofgren L.A."/>
            <person name="Nguyen N.H."/>
            <person name="Vilgalys R."/>
            <person name="Ruytinx J."/>
            <person name="Liao H.L."/>
            <person name="Branco S."/>
            <person name="Kuo A."/>
            <person name="LaButti K."/>
            <person name="Lipzen A."/>
            <person name="Andreopoulos W."/>
            <person name="Pangilinan J."/>
            <person name="Riley R."/>
            <person name="Hundley H."/>
            <person name="Na H."/>
            <person name="Barry K."/>
            <person name="Grigoriev I.V."/>
            <person name="Stajich J.E."/>
            <person name="Kennedy P.G."/>
        </authorList>
    </citation>
    <scope>NUCLEOTIDE SEQUENCE</scope>
    <source>
        <strain evidence="8">FC423</strain>
    </source>
</reference>
<feature type="domain" description="ABC-2 type transporter transmembrane" evidence="7">
    <location>
        <begin position="135"/>
        <end position="227"/>
    </location>
</feature>
<dbReference type="Pfam" id="PF01061">
    <property type="entry name" value="ABC2_membrane"/>
    <property type="match status" value="2"/>
</dbReference>
<evidence type="ECO:0000256" key="5">
    <source>
        <dbReference type="ARBA" id="ARBA00023136"/>
    </source>
</evidence>
<evidence type="ECO:0000313" key="8">
    <source>
        <dbReference type="EMBL" id="KAG2079811.1"/>
    </source>
</evidence>
<proteinExistence type="predicted"/>
<comment type="caution">
    <text evidence="8">The sequence shown here is derived from an EMBL/GenBank/DDBJ whole genome shotgun (WGS) entry which is preliminary data.</text>
</comment>